<keyword evidence="2" id="KW-1185">Reference proteome</keyword>
<dbReference type="WBParaSite" id="PgR177_g001_t01">
    <property type="protein sequence ID" value="PgR177_g001_t01"/>
    <property type="gene ID" value="PgR177_g001"/>
</dbReference>
<dbReference type="Proteomes" id="UP000887569">
    <property type="component" value="Unplaced"/>
</dbReference>
<accession>A0A915CGK8</accession>
<organism evidence="2 3">
    <name type="scientific">Parascaris univalens</name>
    <name type="common">Nematode worm</name>
    <dbReference type="NCBI Taxonomy" id="6257"/>
    <lineage>
        <taxon>Eukaryota</taxon>
        <taxon>Metazoa</taxon>
        <taxon>Ecdysozoa</taxon>
        <taxon>Nematoda</taxon>
        <taxon>Chromadorea</taxon>
        <taxon>Rhabditida</taxon>
        <taxon>Spirurina</taxon>
        <taxon>Ascaridomorpha</taxon>
        <taxon>Ascaridoidea</taxon>
        <taxon>Ascarididae</taxon>
        <taxon>Parascaris</taxon>
    </lineage>
</organism>
<dbReference type="AlphaFoldDB" id="A0A915CGK8"/>
<sequence>MIAAFTFYFILSTAFAYCCLIRCYVNNKFPFQCRMTPATYLTIVAWTIAVRVYADGGELALPTVCSAEIKEQFSKMTDREKSRELQKLQAQNTSALLMMNFMSEYVNWDEFLYDLPVMVTELGKLMLFSDKRDFTLFKNGVAYRYIQRPESFRATLVQLAHTEWTALHAAHHNMNTIRLNTISVPGIFRLIFRILGREKNARNQNLLLSQLNRVLNFARKNRAVCEDSIVKINNTINLINELQIATISAQSDEKDKLNLLMKEKAAFEAKMNTSAKMLEEINDELTRQFDRVKHLQNEYDDAQRKAKPKIGEIFACAIIDIVKFAPTMISNIFGGKSHSDYGGSGVQLPVIGQTNAQDNDKVDELNEAINITSRLDEVLEKSELDGNLADAIDECIAKAATFRNNVLKNLLTSFLQQIKNAYNAVGGVGDENRTEMKQKLDKISQKLESDAAAALVKAASSGNSVQLNQRLDQMGENSRDTYGQIMGSRLAKLRAATDMLIAANKQYETLFNKKLEMMERNSEYIAKVAVIDFTQIDFKQILEVMREGIVALGHHIEQWKRFLQFFKIIENLTLLASERTELFVNGTLIGIQDGALMNVYGNDDIYMDMLYEHSFVTIDIAKALNEMTSTYVRVSNKHVFPHLNGITKLLALEDPVEINAAFKQLAANAQTSMDEFKTELKKDYNQQQQRVKDRVNEISCYMRLLAEDPYVKKAIENNGNNIDVPDF</sequence>
<dbReference type="PANTHER" id="PTHR33488">
    <property type="entry name" value="ZGC:162509"/>
    <property type="match status" value="1"/>
</dbReference>
<reference evidence="3" key="1">
    <citation type="submission" date="2022-11" db="UniProtKB">
        <authorList>
            <consortium name="WormBaseParasite"/>
        </authorList>
    </citation>
    <scope>IDENTIFICATION</scope>
</reference>
<evidence type="ECO:0000313" key="2">
    <source>
        <dbReference type="Proteomes" id="UP000887569"/>
    </source>
</evidence>
<feature type="coiled-coil region" evidence="1">
    <location>
        <begin position="275"/>
        <end position="305"/>
    </location>
</feature>
<dbReference type="PANTHER" id="PTHR33488:SF2">
    <property type="entry name" value="EARLY ENDOSOME ANTIGEN 1-LIKE"/>
    <property type="match status" value="1"/>
</dbReference>
<dbReference type="SUPFAM" id="SSF58100">
    <property type="entry name" value="Bacterial hemolysins"/>
    <property type="match status" value="1"/>
</dbReference>
<evidence type="ECO:0000256" key="1">
    <source>
        <dbReference type="SAM" id="Coils"/>
    </source>
</evidence>
<evidence type="ECO:0000313" key="3">
    <source>
        <dbReference type="WBParaSite" id="PgR177_g001_t01"/>
    </source>
</evidence>
<proteinExistence type="predicted"/>
<keyword evidence="1" id="KW-0175">Coiled coil</keyword>
<name>A0A915CGK8_PARUN</name>
<protein>
    <submittedName>
        <fullName evidence="3">Uncharacterized protein</fullName>
    </submittedName>
</protein>